<name>A0A0G4GHY3_VITBC</name>
<reference evidence="2 3" key="1">
    <citation type="submission" date="2014-11" db="EMBL/GenBank/DDBJ databases">
        <authorList>
            <person name="Zhu J."/>
            <person name="Qi W."/>
            <person name="Song R."/>
        </authorList>
    </citation>
    <scope>NUCLEOTIDE SEQUENCE [LARGE SCALE GENOMIC DNA]</scope>
</reference>
<evidence type="ECO:0008006" key="4">
    <source>
        <dbReference type="Google" id="ProtNLM"/>
    </source>
</evidence>
<dbReference type="Proteomes" id="UP000041254">
    <property type="component" value="Unassembled WGS sequence"/>
</dbReference>
<feature type="compositionally biased region" description="Polar residues" evidence="1">
    <location>
        <begin position="173"/>
        <end position="190"/>
    </location>
</feature>
<keyword evidence="3" id="KW-1185">Reference proteome</keyword>
<sequence length="1114" mass="123539">MKLHVLHPLRTLRPPHPSVAWRVVAQPGAPQTVLSQPLFGNAGGAGPGSNCPTCNGYARWQSTVAQTQASAAGGGAGGGGVNAQHVEDVGGQVSVDPYSDATGGGFYQQQQQQDAGAYYGYPYQYQDPQYHQYQQQQQQYPPPHQQYYEQEGVYAHQEDAAQQQYYQNGAYDPSQQPQGGYDPSQHQQHQAYYGVATDPNGQASASYDQQQQWGGGYQQPQDPSQAAAYYGQQGMSAEPQYYDQQQPHQPPPPPPPPPEPKEAIDLNTLTSSDPRCFRKIVDTIDVRGAASPLDWNERFQVLGLLVEMNVFDKQHPTIVSFLDSTVSACSSVDTDTIAYCMWALCSLTLRTPLKRCSSIFALKFREKMRLAHLQLQQQQQQEGSPDHQQQQPQMDVMEEIKRCVMVLNYLGRASISCPELVDELGRGSLIQQQLVNSEHLNTFGDLLVELNRQGQRGAMQLANLKPHVLAIIDAATQISGDVDMEAHQQQQQQQQGGEGAADGAAIIDMSSDFFLQVLRAYPMRYTRNMDVLKSVLTYITRHPVILSDFSPPDLVRLLSVLHDPTLYSRNVSTVRDVAQMAPVLLEHVPSLDLKEHLTILRIFCKPPGDRQPGQKALEGFGEVQMTAEIRALIESVIGSIVYKDLSGLSLTEVGVVLECLSLINHRNTSLLGTLATIINAHGDELLASMTSRSEQSTRLWISIGRTFGNLEYWDTNVMNLLATYLTNEQAVNALDLMQVVTLTAGLFKIRFVDQGAFEGIGRRTLDILKDRASKNDFPLNHAARWKSTLQIVSTLVHANVTYAPLMDYLYDRVLEGAQNGQLESAMSGEGIANQYLATELKRAFSHLLWCFTVTQHHLLPDFHHILRVVLKCYDFRQDSNVYRKLFQTVDAFQHESLPSLPTTTPHLDDLTAMCDAVITWPEGPQNLNKGFGEDYAFRRNWAHDTSEILDRLGVSHEVFYRSPDLPHVVDLAVVTQPPPPPTPAPAPDAADETAAASPSPDASSSSADASGAKAALVFVEKKRLLRGRDGIHSRPSALALEWVRSLERRGWNVGMIIETEWSRQRPQKNERIIVEKLAGLGIHVRGSSSYHTHNQHQPPPPPSDFTAGSDPFAS</sequence>
<feature type="compositionally biased region" description="Low complexity" evidence="1">
    <location>
        <begin position="992"/>
        <end position="1010"/>
    </location>
</feature>
<evidence type="ECO:0000256" key="1">
    <source>
        <dbReference type="SAM" id="MobiDB-lite"/>
    </source>
</evidence>
<feature type="compositionally biased region" description="Pro residues" evidence="1">
    <location>
        <begin position="248"/>
        <end position="258"/>
    </location>
</feature>
<evidence type="ECO:0000313" key="3">
    <source>
        <dbReference type="Proteomes" id="UP000041254"/>
    </source>
</evidence>
<accession>A0A0G4GHY3</accession>
<feature type="region of interest" description="Disordered" evidence="1">
    <location>
        <begin position="241"/>
        <end position="262"/>
    </location>
</feature>
<dbReference type="EMBL" id="CDMY01000666">
    <property type="protein sequence ID" value="CEM29218.1"/>
    <property type="molecule type" value="Genomic_DNA"/>
</dbReference>
<gene>
    <name evidence="2" type="ORF">Vbra_10036</name>
</gene>
<feature type="region of interest" description="Disordered" evidence="1">
    <location>
        <begin position="973"/>
        <end position="1010"/>
    </location>
</feature>
<dbReference type="AlphaFoldDB" id="A0A0G4GHY3"/>
<protein>
    <recommendedName>
        <fullName evidence="4">RAP domain-containing protein</fullName>
    </recommendedName>
</protein>
<organism evidence="2 3">
    <name type="scientific">Vitrella brassicaformis (strain CCMP3155)</name>
    <dbReference type="NCBI Taxonomy" id="1169540"/>
    <lineage>
        <taxon>Eukaryota</taxon>
        <taxon>Sar</taxon>
        <taxon>Alveolata</taxon>
        <taxon>Colpodellida</taxon>
        <taxon>Vitrellaceae</taxon>
        <taxon>Vitrella</taxon>
    </lineage>
</organism>
<feature type="region of interest" description="Disordered" evidence="1">
    <location>
        <begin position="169"/>
        <end position="226"/>
    </location>
</feature>
<feature type="region of interest" description="Disordered" evidence="1">
    <location>
        <begin position="1086"/>
        <end position="1114"/>
    </location>
</feature>
<dbReference type="InParanoid" id="A0A0G4GHY3"/>
<feature type="compositionally biased region" description="Pro residues" evidence="1">
    <location>
        <begin position="976"/>
        <end position="986"/>
    </location>
</feature>
<feature type="compositionally biased region" description="Low complexity" evidence="1">
    <location>
        <begin position="207"/>
        <end position="223"/>
    </location>
</feature>
<evidence type="ECO:0000313" key="2">
    <source>
        <dbReference type="EMBL" id="CEM29218.1"/>
    </source>
</evidence>
<proteinExistence type="predicted"/>
<dbReference type="VEuPathDB" id="CryptoDB:Vbra_10036"/>
<feature type="compositionally biased region" description="Polar residues" evidence="1">
    <location>
        <begin position="1086"/>
        <end position="1096"/>
    </location>
</feature>